<dbReference type="Proteomes" id="UP001324427">
    <property type="component" value="Unassembled WGS sequence"/>
</dbReference>
<dbReference type="Pfam" id="PF00023">
    <property type="entry name" value="Ank"/>
    <property type="match status" value="2"/>
</dbReference>
<sequence>MSRTVYSATYSNVPVYEFNIAGNHVMRRRSDDWINATHILKVADYDKPARTRILEREVQKGVHEKVQGGYGKYQGTWIPLPDGRDLAAKNGVLDKLMPIFAFVAGDRSPPPAPKHATAASSKPRVPRGQAAQRKAPAPPIYRHVQEYEAVDTSMHDETPDNDTVASESQFAEEYADMAQYTGSRKRRRVEDPVSQADKDHQLWADELLDYFMLQDNPLDSLPNPPAPPANANLNRPIDERGHTALHWAAAMGDLEVVKDLIRLGASIDAQSKNGETPLMRSVIFTNCHDKQCMEKLASLLIRTVNMQEWLGGSTVFHHIAGITQSKKKYECARYYMDCILNKMAEVLSPDQIERIINEPDGNGDTAITIAARNGARKCVRSLIGRNAAVDVANGRGETADQLIVQLNHRRQERNRGALSSSPFQADGPHPAVGLAVQPPPINGIPFDPLGARNALHSSLLTTSTPNGTASLSAAQDVYKSEAALTLTSSLLPSLITKTRTLASSIEAEIAEKDAELAEAERLVQLRRAESEALRKTAEELRVKELEQTSGGAESDADLVLELEELERECEALIKEEEGIALAGLLEKSAASAGAAPPLLPSPATTDSSSSQPRTTKTTKTPTTAHAHAHAHAEDLLRQKLDTARQLVACARQRRGLIAEIVHYLGLAGAGEGATGGGRRWETHEQYRRLITGALGVREEDVAEMLPEIVGELEEWRRGMGGEGVGA</sequence>
<dbReference type="GO" id="GO:0001228">
    <property type="term" value="F:DNA-binding transcription activator activity, RNA polymerase II-specific"/>
    <property type="evidence" value="ECO:0007669"/>
    <property type="project" value="UniProtKB-ARBA"/>
</dbReference>
<dbReference type="SMART" id="SM01252">
    <property type="entry name" value="KilA-N"/>
    <property type="match status" value="1"/>
</dbReference>
<feature type="region of interest" description="Disordered" evidence="7">
    <location>
        <begin position="106"/>
        <end position="139"/>
    </location>
</feature>
<dbReference type="InterPro" id="IPR036770">
    <property type="entry name" value="Ankyrin_rpt-contain_sf"/>
</dbReference>
<dbReference type="EMBL" id="JAVFHQ010000013">
    <property type="protein sequence ID" value="KAK4546738.1"/>
    <property type="molecule type" value="Genomic_DNA"/>
</dbReference>
<keyword evidence="4" id="KW-0183">Conidiation</keyword>
<accession>A0AAV9JN03</accession>
<evidence type="ECO:0000256" key="7">
    <source>
        <dbReference type="SAM" id="MobiDB-lite"/>
    </source>
</evidence>
<reference evidence="9 10" key="1">
    <citation type="submission" date="2021-11" db="EMBL/GenBank/DDBJ databases">
        <title>Black yeast isolated from Biological Soil Crust.</title>
        <authorList>
            <person name="Kurbessoian T."/>
        </authorList>
    </citation>
    <scope>NUCLEOTIDE SEQUENCE [LARGE SCALE GENOMIC DNA]</scope>
    <source>
        <strain evidence="9 10">CCFEE 5522</strain>
    </source>
</reference>
<dbReference type="PROSITE" id="PS50088">
    <property type="entry name" value="ANK_REPEAT"/>
    <property type="match status" value="2"/>
</dbReference>
<dbReference type="InterPro" id="IPR002110">
    <property type="entry name" value="Ankyrin_rpt"/>
</dbReference>
<name>A0AAV9JN03_9PEZI</name>
<proteinExistence type="predicted"/>
<dbReference type="PROSITE" id="PS51299">
    <property type="entry name" value="HTH_APSES"/>
    <property type="match status" value="1"/>
</dbReference>
<evidence type="ECO:0000313" key="9">
    <source>
        <dbReference type="EMBL" id="KAK4546738.1"/>
    </source>
</evidence>
<dbReference type="PANTHER" id="PTHR43828">
    <property type="entry name" value="ASPARAGINASE"/>
    <property type="match status" value="1"/>
</dbReference>
<feature type="repeat" description="ANK" evidence="5">
    <location>
        <begin position="240"/>
        <end position="272"/>
    </location>
</feature>
<comment type="caution">
    <text evidence="9">The sequence shown here is derived from an EMBL/GenBank/DDBJ whole genome shotgun (WGS) entry which is preliminary data.</text>
</comment>
<organism evidence="9 10">
    <name type="scientific">Oleoguttula mirabilis</name>
    <dbReference type="NCBI Taxonomy" id="1507867"/>
    <lineage>
        <taxon>Eukaryota</taxon>
        <taxon>Fungi</taxon>
        <taxon>Dikarya</taxon>
        <taxon>Ascomycota</taxon>
        <taxon>Pezizomycotina</taxon>
        <taxon>Dothideomycetes</taxon>
        <taxon>Dothideomycetidae</taxon>
        <taxon>Mycosphaerellales</taxon>
        <taxon>Teratosphaeriaceae</taxon>
        <taxon>Oleoguttula</taxon>
    </lineage>
</organism>
<evidence type="ECO:0000256" key="1">
    <source>
        <dbReference type="ARBA" id="ARBA00022737"/>
    </source>
</evidence>
<keyword evidence="6" id="KW-0175">Coiled coil</keyword>
<dbReference type="SUPFAM" id="SSF54616">
    <property type="entry name" value="DNA-binding domain of Mlu1-box binding protein MBP1"/>
    <property type="match status" value="1"/>
</dbReference>
<dbReference type="InterPro" id="IPR051642">
    <property type="entry name" value="SWI6-like"/>
</dbReference>
<dbReference type="SMART" id="SM00248">
    <property type="entry name" value="ANK"/>
    <property type="match status" value="3"/>
</dbReference>
<evidence type="ECO:0000259" key="8">
    <source>
        <dbReference type="PROSITE" id="PS51299"/>
    </source>
</evidence>
<dbReference type="PANTHER" id="PTHR43828:SF15">
    <property type="entry name" value="TRANSCRIPTION FACTOR MBP1"/>
    <property type="match status" value="1"/>
</dbReference>
<gene>
    <name evidence="9" type="ORF">LTR36_001470</name>
</gene>
<dbReference type="GO" id="GO:0033309">
    <property type="term" value="C:SBF transcription complex"/>
    <property type="evidence" value="ECO:0007669"/>
    <property type="project" value="TreeGrafter"/>
</dbReference>
<keyword evidence="10" id="KW-1185">Reference proteome</keyword>
<dbReference type="GO" id="GO:0003677">
    <property type="term" value="F:DNA binding"/>
    <property type="evidence" value="ECO:0007669"/>
    <property type="project" value="InterPro"/>
</dbReference>
<evidence type="ECO:0000256" key="6">
    <source>
        <dbReference type="SAM" id="Coils"/>
    </source>
</evidence>
<keyword evidence="3 5" id="KW-0040">ANK repeat</keyword>
<evidence type="ECO:0000313" key="10">
    <source>
        <dbReference type="Proteomes" id="UP001324427"/>
    </source>
</evidence>
<evidence type="ECO:0000256" key="4">
    <source>
        <dbReference type="ARBA" id="ARBA00023321"/>
    </source>
</evidence>
<feature type="repeat" description="ANK" evidence="5">
    <location>
        <begin position="362"/>
        <end position="394"/>
    </location>
</feature>
<dbReference type="InterPro" id="IPR003163">
    <property type="entry name" value="Tscrpt_reg_HTH_APSES-type"/>
</dbReference>
<feature type="region of interest" description="Disordered" evidence="7">
    <location>
        <begin position="593"/>
        <end position="630"/>
    </location>
</feature>
<dbReference type="Pfam" id="PF04383">
    <property type="entry name" value="KilA-N"/>
    <property type="match status" value="1"/>
</dbReference>
<dbReference type="Gene3D" id="3.10.260.10">
    <property type="entry name" value="Transcription regulator HTH, APSES-type DNA-binding domain"/>
    <property type="match status" value="1"/>
</dbReference>
<feature type="compositionally biased region" description="Low complexity" evidence="7">
    <location>
        <begin position="593"/>
        <end position="625"/>
    </location>
</feature>
<feature type="domain" description="HTH APSES-type" evidence="8">
    <location>
        <begin position="5"/>
        <end position="111"/>
    </location>
</feature>
<dbReference type="SUPFAM" id="SSF48403">
    <property type="entry name" value="Ankyrin repeat"/>
    <property type="match status" value="1"/>
</dbReference>
<dbReference type="Gene3D" id="1.25.40.20">
    <property type="entry name" value="Ankyrin repeat-containing domain"/>
    <property type="match status" value="1"/>
</dbReference>
<dbReference type="InterPro" id="IPR018004">
    <property type="entry name" value="KilA/APSES_HTH"/>
</dbReference>
<keyword evidence="2" id="KW-0749">Sporulation</keyword>
<dbReference type="GO" id="GO:0030907">
    <property type="term" value="C:MBF transcription complex"/>
    <property type="evidence" value="ECO:0007669"/>
    <property type="project" value="TreeGrafter"/>
</dbReference>
<dbReference type="GO" id="GO:0048315">
    <property type="term" value="P:conidium formation"/>
    <property type="evidence" value="ECO:0007669"/>
    <property type="project" value="UniProtKB-KW"/>
</dbReference>
<dbReference type="PROSITE" id="PS50297">
    <property type="entry name" value="ANK_REP_REGION"/>
    <property type="match status" value="1"/>
</dbReference>
<evidence type="ECO:0000256" key="5">
    <source>
        <dbReference type="PROSITE-ProRule" id="PRU00023"/>
    </source>
</evidence>
<dbReference type="GO" id="GO:0030435">
    <property type="term" value="P:sporulation resulting in formation of a cellular spore"/>
    <property type="evidence" value="ECO:0007669"/>
    <property type="project" value="UniProtKB-KW"/>
</dbReference>
<evidence type="ECO:0000256" key="3">
    <source>
        <dbReference type="ARBA" id="ARBA00023043"/>
    </source>
</evidence>
<feature type="coiled-coil region" evidence="6">
    <location>
        <begin position="502"/>
        <end position="529"/>
    </location>
</feature>
<dbReference type="InterPro" id="IPR036887">
    <property type="entry name" value="HTH_APSES_sf"/>
</dbReference>
<dbReference type="AlphaFoldDB" id="A0AAV9JN03"/>
<keyword evidence="1" id="KW-0677">Repeat</keyword>
<feature type="region of interest" description="Disordered" evidence="7">
    <location>
        <begin position="413"/>
        <end position="439"/>
    </location>
</feature>
<dbReference type="FunFam" id="3.10.260.10:FF:000001">
    <property type="entry name" value="APSES transcription factor (MbpA)"/>
    <property type="match status" value="1"/>
</dbReference>
<evidence type="ECO:0000256" key="2">
    <source>
        <dbReference type="ARBA" id="ARBA00022969"/>
    </source>
</evidence>
<protein>
    <recommendedName>
        <fullName evidence="8">HTH APSES-type domain-containing protein</fullName>
    </recommendedName>
</protein>
<feature type="coiled-coil region" evidence="6">
    <location>
        <begin position="555"/>
        <end position="582"/>
    </location>
</feature>